<organism evidence="2 3">
    <name type="scientific">Rhizoclosmatium globosum</name>
    <dbReference type="NCBI Taxonomy" id="329046"/>
    <lineage>
        <taxon>Eukaryota</taxon>
        <taxon>Fungi</taxon>
        <taxon>Fungi incertae sedis</taxon>
        <taxon>Chytridiomycota</taxon>
        <taxon>Chytridiomycota incertae sedis</taxon>
        <taxon>Chytridiomycetes</taxon>
        <taxon>Chytridiales</taxon>
        <taxon>Chytriomycetaceae</taxon>
        <taxon>Rhizoclosmatium</taxon>
    </lineage>
</organism>
<dbReference type="InterPro" id="IPR001810">
    <property type="entry name" value="F-box_dom"/>
</dbReference>
<feature type="domain" description="F-box" evidence="1">
    <location>
        <begin position="1"/>
        <end position="53"/>
    </location>
</feature>
<evidence type="ECO:0000313" key="2">
    <source>
        <dbReference type="EMBL" id="ORY37193.1"/>
    </source>
</evidence>
<dbReference type="InterPro" id="IPR036047">
    <property type="entry name" value="F-box-like_dom_sf"/>
</dbReference>
<proteinExistence type="predicted"/>
<dbReference type="PROSITE" id="PS50181">
    <property type="entry name" value="FBOX"/>
    <property type="match status" value="1"/>
</dbReference>
<dbReference type="Proteomes" id="UP000193642">
    <property type="component" value="Unassembled WGS sequence"/>
</dbReference>
<dbReference type="EMBL" id="MCGO01000051">
    <property type="protein sequence ID" value="ORY37193.1"/>
    <property type="molecule type" value="Genomic_DNA"/>
</dbReference>
<sequence length="303" mass="34932">MLLILLPTEILCQVIPYLDPTSLLRFCRAVPRLNEYADTLYKTGIVTKLYKTGFAIRHPPTSIWPNVAINLHSSDSEILIRQTPQGYWDLMHQFGGSTIIESKPHHSFNVVTAKGIQHQHDVSQRCSLVSRKISLRIHYSYQIAYIFSFWAKLMLLHEKDVVSFSYIDLHFQPLGPATSAQMQKSLIDLNPQKMECAAQDTLIDVMPKCTRLRQLSLTYLKHIQTYIAERIAQTKSLKILTLLGSPRETDCLDVIHVLPQTQIQWFSLPQCHFYSQRLMEAGFVKNETKVLDGKTGWWYRSIV</sequence>
<keyword evidence="3" id="KW-1185">Reference proteome</keyword>
<evidence type="ECO:0000313" key="3">
    <source>
        <dbReference type="Proteomes" id="UP000193642"/>
    </source>
</evidence>
<dbReference type="SUPFAM" id="SSF81383">
    <property type="entry name" value="F-box domain"/>
    <property type="match status" value="1"/>
</dbReference>
<dbReference type="OrthoDB" id="2164588at2759"/>
<accession>A0A1Y2BR28</accession>
<reference evidence="2 3" key="1">
    <citation type="submission" date="2016-07" db="EMBL/GenBank/DDBJ databases">
        <title>Pervasive Adenine N6-methylation of Active Genes in Fungi.</title>
        <authorList>
            <consortium name="DOE Joint Genome Institute"/>
            <person name="Mondo S.J."/>
            <person name="Dannebaum R.O."/>
            <person name="Kuo R.C."/>
            <person name="Labutti K."/>
            <person name="Haridas S."/>
            <person name="Kuo A."/>
            <person name="Salamov A."/>
            <person name="Ahrendt S.R."/>
            <person name="Lipzen A."/>
            <person name="Sullivan W."/>
            <person name="Andreopoulos W.B."/>
            <person name="Clum A."/>
            <person name="Lindquist E."/>
            <person name="Daum C."/>
            <person name="Ramamoorthy G.K."/>
            <person name="Gryganskyi A."/>
            <person name="Culley D."/>
            <person name="Magnuson J.K."/>
            <person name="James T.Y."/>
            <person name="O'Malley M.A."/>
            <person name="Stajich J.E."/>
            <person name="Spatafora J.W."/>
            <person name="Visel A."/>
            <person name="Grigoriev I.V."/>
        </authorList>
    </citation>
    <scope>NUCLEOTIDE SEQUENCE [LARGE SCALE GENOMIC DNA]</scope>
    <source>
        <strain evidence="2 3">JEL800</strain>
    </source>
</reference>
<gene>
    <name evidence="2" type="ORF">BCR33DRAFT_721554</name>
</gene>
<name>A0A1Y2BR28_9FUNG</name>
<dbReference type="SUPFAM" id="SSF52047">
    <property type="entry name" value="RNI-like"/>
    <property type="match status" value="1"/>
</dbReference>
<evidence type="ECO:0000259" key="1">
    <source>
        <dbReference type="PROSITE" id="PS50181"/>
    </source>
</evidence>
<protein>
    <recommendedName>
        <fullName evidence="1">F-box domain-containing protein</fullName>
    </recommendedName>
</protein>
<comment type="caution">
    <text evidence="2">The sequence shown here is derived from an EMBL/GenBank/DDBJ whole genome shotgun (WGS) entry which is preliminary data.</text>
</comment>
<dbReference type="AlphaFoldDB" id="A0A1Y2BR28"/>